<sequence length="100" mass="11292">MNLSPEMMQMLASYGPILFMGFVFYFLLYRPQKKEQQRRTNMLDSLKKGDRVITAGGIHGAITALTEKLVTIKIADKVEINVSRTAISVNESDTKNNPKK</sequence>
<dbReference type="SMART" id="SM01323">
    <property type="entry name" value="YajC"/>
    <property type="match status" value="1"/>
</dbReference>
<comment type="similarity">
    <text evidence="2">Belongs to the YajC family.</text>
</comment>
<keyword evidence="12" id="KW-1185">Reference proteome</keyword>
<name>A0A1G9KPP1_9FIRM</name>
<evidence type="ECO:0000313" key="12">
    <source>
        <dbReference type="Proteomes" id="UP000214880"/>
    </source>
</evidence>
<accession>A0A1G9KPP1</accession>
<keyword evidence="6" id="KW-0653">Protein transport</keyword>
<evidence type="ECO:0000256" key="1">
    <source>
        <dbReference type="ARBA" id="ARBA00004162"/>
    </source>
</evidence>
<dbReference type="GO" id="GO:0015031">
    <property type="term" value="P:protein transport"/>
    <property type="evidence" value="ECO:0007669"/>
    <property type="project" value="UniProtKB-KW"/>
</dbReference>
<comment type="subcellular location">
    <subcellularLocation>
        <location evidence="1">Cell membrane</location>
        <topology evidence="1">Single-pass membrane protein</topology>
    </subcellularLocation>
</comment>
<evidence type="ECO:0000256" key="8">
    <source>
        <dbReference type="ARBA" id="ARBA00023010"/>
    </source>
</evidence>
<protein>
    <submittedName>
        <fullName evidence="11">Preprotein translocase subunit YajC</fullName>
    </submittedName>
</protein>
<dbReference type="STRING" id="146817.SAMN04488502_101101"/>
<dbReference type="Proteomes" id="UP000214880">
    <property type="component" value="Unassembled WGS sequence"/>
</dbReference>
<dbReference type="GO" id="GO:0005886">
    <property type="term" value="C:plasma membrane"/>
    <property type="evidence" value="ECO:0007669"/>
    <property type="project" value="UniProtKB-SubCell"/>
</dbReference>
<keyword evidence="8" id="KW-0811">Translocation</keyword>
<dbReference type="Pfam" id="PF02699">
    <property type="entry name" value="YajC"/>
    <property type="match status" value="1"/>
</dbReference>
<gene>
    <name evidence="11" type="ORF">SAMN04488502_101101</name>
</gene>
<dbReference type="PANTHER" id="PTHR33909:SF1">
    <property type="entry name" value="SEC TRANSLOCON ACCESSORY COMPLEX SUBUNIT YAJC"/>
    <property type="match status" value="1"/>
</dbReference>
<evidence type="ECO:0000313" key="11">
    <source>
        <dbReference type="EMBL" id="SDL51669.1"/>
    </source>
</evidence>
<dbReference type="NCBIfam" id="TIGR00739">
    <property type="entry name" value="yajC"/>
    <property type="match status" value="1"/>
</dbReference>
<evidence type="ECO:0000256" key="7">
    <source>
        <dbReference type="ARBA" id="ARBA00022989"/>
    </source>
</evidence>
<evidence type="ECO:0000256" key="3">
    <source>
        <dbReference type="ARBA" id="ARBA00022448"/>
    </source>
</evidence>
<dbReference type="PANTHER" id="PTHR33909">
    <property type="entry name" value="SEC TRANSLOCON ACCESSORY COMPLEX SUBUNIT YAJC"/>
    <property type="match status" value="1"/>
</dbReference>
<keyword evidence="5 10" id="KW-0812">Transmembrane</keyword>
<dbReference type="EMBL" id="FNHB01000001">
    <property type="protein sequence ID" value="SDL51669.1"/>
    <property type="molecule type" value="Genomic_DNA"/>
</dbReference>
<evidence type="ECO:0000256" key="6">
    <source>
        <dbReference type="ARBA" id="ARBA00022927"/>
    </source>
</evidence>
<keyword evidence="7 10" id="KW-1133">Transmembrane helix</keyword>
<evidence type="ECO:0000256" key="4">
    <source>
        <dbReference type="ARBA" id="ARBA00022475"/>
    </source>
</evidence>
<feature type="transmembrane region" description="Helical" evidence="10">
    <location>
        <begin position="12"/>
        <end position="29"/>
    </location>
</feature>
<dbReference type="InterPro" id="IPR003849">
    <property type="entry name" value="Preprotein_translocase_YajC"/>
</dbReference>
<keyword evidence="3" id="KW-0813">Transport</keyword>
<proteinExistence type="inferred from homology"/>
<keyword evidence="4" id="KW-1003">Cell membrane</keyword>
<evidence type="ECO:0000256" key="9">
    <source>
        <dbReference type="ARBA" id="ARBA00023136"/>
    </source>
</evidence>
<organism evidence="11 12">
    <name type="scientific">Dendrosporobacter quercicolus</name>
    <dbReference type="NCBI Taxonomy" id="146817"/>
    <lineage>
        <taxon>Bacteria</taxon>
        <taxon>Bacillati</taxon>
        <taxon>Bacillota</taxon>
        <taxon>Negativicutes</taxon>
        <taxon>Selenomonadales</taxon>
        <taxon>Sporomusaceae</taxon>
        <taxon>Dendrosporobacter</taxon>
    </lineage>
</organism>
<evidence type="ECO:0000256" key="5">
    <source>
        <dbReference type="ARBA" id="ARBA00022692"/>
    </source>
</evidence>
<evidence type="ECO:0000256" key="10">
    <source>
        <dbReference type="SAM" id="Phobius"/>
    </source>
</evidence>
<keyword evidence="9 10" id="KW-0472">Membrane</keyword>
<dbReference type="PRINTS" id="PR01853">
    <property type="entry name" value="YAJCTRNLCASE"/>
</dbReference>
<dbReference type="AlphaFoldDB" id="A0A1G9KPP1"/>
<reference evidence="11 12" key="1">
    <citation type="submission" date="2016-10" db="EMBL/GenBank/DDBJ databases">
        <authorList>
            <person name="de Groot N.N."/>
        </authorList>
    </citation>
    <scope>NUCLEOTIDE SEQUENCE [LARGE SCALE GENOMIC DNA]</scope>
    <source>
        <strain evidence="11 12">DSM 1736</strain>
    </source>
</reference>
<evidence type="ECO:0000256" key="2">
    <source>
        <dbReference type="ARBA" id="ARBA00006742"/>
    </source>
</evidence>